<dbReference type="PROSITE" id="PS00665">
    <property type="entry name" value="DHDPS_1"/>
    <property type="match status" value="1"/>
</dbReference>
<keyword evidence="5 12" id="KW-0963">Cytoplasm</keyword>
<dbReference type="Pfam" id="PF00701">
    <property type="entry name" value="DHDPS"/>
    <property type="match status" value="1"/>
</dbReference>
<feature type="site" description="Part of a proton relay during catalysis" evidence="12">
    <location>
        <position position="44"/>
    </location>
</feature>
<dbReference type="RefSeq" id="WP_094762824.1">
    <property type="nucleotide sequence ID" value="NZ_FQZL01000012.1"/>
</dbReference>
<comment type="subunit">
    <text evidence="12">Homotetramer; dimer of dimers.</text>
</comment>
<evidence type="ECO:0000256" key="11">
    <source>
        <dbReference type="ARBA" id="ARBA00047836"/>
    </source>
</evidence>
<feature type="binding site" evidence="12 15">
    <location>
        <position position="45"/>
    </location>
    <ligand>
        <name>pyruvate</name>
        <dbReference type="ChEBI" id="CHEBI:15361"/>
    </ligand>
</feature>
<evidence type="ECO:0000256" key="8">
    <source>
        <dbReference type="ARBA" id="ARBA00023154"/>
    </source>
</evidence>
<dbReference type="GO" id="GO:0009089">
    <property type="term" value="P:lysine biosynthetic process via diaminopimelate"/>
    <property type="evidence" value="ECO:0007669"/>
    <property type="project" value="UniProtKB-UniRule"/>
</dbReference>
<dbReference type="PROSITE" id="PS00666">
    <property type="entry name" value="DHDPS_2"/>
    <property type="match status" value="1"/>
</dbReference>
<comment type="similarity">
    <text evidence="3 12 13">Belongs to the DapA family.</text>
</comment>
<dbReference type="PRINTS" id="PR00146">
    <property type="entry name" value="DHPICSNTHASE"/>
</dbReference>
<dbReference type="EC" id="4.3.3.7" evidence="4 12"/>
<keyword evidence="7 12" id="KW-0220">Diaminopimelate biosynthesis</keyword>
<evidence type="ECO:0000256" key="12">
    <source>
        <dbReference type="HAMAP-Rule" id="MF_00418"/>
    </source>
</evidence>
<dbReference type="InterPro" id="IPR005263">
    <property type="entry name" value="DapA"/>
</dbReference>
<dbReference type="PANTHER" id="PTHR12128:SF66">
    <property type="entry name" value="4-HYDROXY-2-OXOGLUTARATE ALDOLASE, MITOCHONDRIAL"/>
    <property type="match status" value="1"/>
</dbReference>
<dbReference type="Gene3D" id="3.20.20.70">
    <property type="entry name" value="Aldolase class I"/>
    <property type="match status" value="1"/>
</dbReference>
<feature type="site" description="Part of a proton relay during catalysis" evidence="12">
    <location>
        <position position="107"/>
    </location>
</feature>
<keyword evidence="9 12" id="KW-0456">Lyase</keyword>
<reference evidence="16 17" key="1">
    <citation type="submission" date="2016-11" db="EMBL/GenBank/DDBJ databases">
        <authorList>
            <person name="Jaros S."/>
            <person name="Januszkiewicz K."/>
            <person name="Wedrychowicz H."/>
        </authorList>
    </citation>
    <scope>NUCLEOTIDE SEQUENCE [LARGE SCALE GENOMIC DNA]</scope>
    <source>
        <strain evidence="16 17">DSM 17477</strain>
    </source>
</reference>
<dbReference type="GO" id="GO:0008840">
    <property type="term" value="F:4-hydroxy-tetrahydrodipicolinate synthase activity"/>
    <property type="evidence" value="ECO:0007669"/>
    <property type="project" value="UniProtKB-UniRule"/>
</dbReference>
<evidence type="ECO:0000256" key="13">
    <source>
        <dbReference type="PIRNR" id="PIRNR001365"/>
    </source>
</evidence>
<dbReference type="STRING" id="1121476.SAMN02745751_01921"/>
<evidence type="ECO:0000256" key="1">
    <source>
        <dbReference type="ARBA" id="ARBA00003294"/>
    </source>
</evidence>
<dbReference type="PIRSF" id="PIRSF001365">
    <property type="entry name" value="DHDPS"/>
    <property type="match status" value="1"/>
</dbReference>
<dbReference type="EMBL" id="FQZL01000012">
    <property type="protein sequence ID" value="SHJ17337.1"/>
    <property type="molecule type" value="Genomic_DNA"/>
</dbReference>
<comment type="caution">
    <text evidence="12">Was originally thought to be a dihydrodipicolinate synthase (DHDPS), catalyzing the condensation of (S)-aspartate-beta-semialdehyde [(S)-ASA] and pyruvate to dihydrodipicolinate (DHDP). However, it was shown in E.coli that the product of the enzymatic reaction is not dihydrodipicolinate but in fact (4S)-4-hydroxy-2,3,4,5-tetrahydro-(2S)-dipicolinic acid (HTPA), and that the consecutive dehydration reaction leading to DHDP is not spontaneous but catalyzed by DapB.</text>
</comment>
<comment type="subcellular location">
    <subcellularLocation>
        <location evidence="12">Cytoplasm</location>
    </subcellularLocation>
</comment>
<evidence type="ECO:0000256" key="5">
    <source>
        <dbReference type="ARBA" id="ARBA00022490"/>
    </source>
</evidence>
<dbReference type="InterPro" id="IPR020625">
    <property type="entry name" value="Schiff_base-form_aldolases_AS"/>
</dbReference>
<sequence length="294" mass="32408">MLFDGAGTAIVTPFRNGEVDFDKYGELIDWQIEKGIDAIITCGTTGEGSTLSDAEHKKVMKYCVERVDGRVPVIAGTGSNDTAFCLQLSQYAVSIGVDGIMLVTPYYNKTTQRGLVNHYRFIAERVDIPIIIYNVPGRTGLRIEADTVVEISKIKNIVAMKDATGDISYAAEVMSKLAGTDFAIYSGNDDMVVPLMSLGARGVISVISNVMPAEVHDMVMKFHEGNIEESRRIQLELNDMIGSLFIEVNPIPVKTCMNMMGFDVGELRMPLYEMSEANKETLLKSMNKIGLVRR</sequence>
<evidence type="ECO:0000313" key="16">
    <source>
        <dbReference type="EMBL" id="SHJ17337.1"/>
    </source>
</evidence>
<evidence type="ECO:0000256" key="4">
    <source>
        <dbReference type="ARBA" id="ARBA00012086"/>
    </source>
</evidence>
<evidence type="ECO:0000256" key="7">
    <source>
        <dbReference type="ARBA" id="ARBA00022915"/>
    </source>
</evidence>
<keyword evidence="17" id="KW-1185">Reference proteome</keyword>
<dbReference type="GO" id="GO:0005829">
    <property type="term" value="C:cytosol"/>
    <property type="evidence" value="ECO:0007669"/>
    <property type="project" value="TreeGrafter"/>
</dbReference>
<dbReference type="HAMAP" id="MF_00418">
    <property type="entry name" value="DapA"/>
    <property type="match status" value="1"/>
</dbReference>
<proteinExistence type="inferred from homology"/>
<comment type="function">
    <text evidence="1 12">Catalyzes the condensation of (S)-aspartate-beta-semialdehyde [(S)-ASA] and pyruvate to 4-hydroxy-tetrahydrodipicolinate (HTPA).</text>
</comment>
<evidence type="ECO:0000256" key="3">
    <source>
        <dbReference type="ARBA" id="ARBA00007592"/>
    </source>
</evidence>
<evidence type="ECO:0000256" key="14">
    <source>
        <dbReference type="PIRSR" id="PIRSR001365-1"/>
    </source>
</evidence>
<evidence type="ECO:0000256" key="10">
    <source>
        <dbReference type="ARBA" id="ARBA00023270"/>
    </source>
</evidence>
<dbReference type="InterPro" id="IPR020624">
    <property type="entry name" value="Schiff_base-form_aldolases_CS"/>
</dbReference>
<feature type="active site" description="Proton donor/acceptor" evidence="12 14">
    <location>
        <position position="133"/>
    </location>
</feature>
<feature type="active site" description="Schiff-base intermediate with substrate" evidence="12 14">
    <location>
        <position position="161"/>
    </location>
</feature>
<dbReference type="SMART" id="SM01130">
    <property type="entry name" value="DHDPS"/>
    <property type="match status" value="1"/>
</dbReference>
<keyword evidence="10 12" id="KW-0704">Schiff base</keyword>
<dbReference type="AlphaFoldDB" id="A0A1M6H505"/>
<comment type="pathway">
    <text evidence="2 12">Amino-acid biosynthesis; L-lysine biosynthesis via DAP pathway; (S)-tetrahydrodipicolinate from L-aspartate: step 3/4.</text>
</comment>
<dbReference type="NCBIfam" id="TIGR00674">
    <property type="entry name" value="dapA"/>
    <property type="match status" value="1"/>
</dbReference>
<dbReference type="CDD" id="cd00950">
    <property type="entry name" value="DHDPS"/>
    <property type="match status" value="1"/>
</dbReference>
<evidence type="ECO:0000256" key="6">
    <source>
        <dbReference type="ARBA" id="ARBA00022605"/>
    </source>
</evidence>
<evidence type="ECO:0000256" key="2">
    <source>
        <dbReference type="ARBA" id="ARBA00005120"/>
    </source>
</evidence>
<dbReference type="OrthoDB" id="9782828at2"/>
<dbReference type="InterPro" id="IPR002220">
    <property type="entry name" value="DapA-like"/>
</dbReference>
<evidence type="ECO:0000256" key="15">
    <source>
        <dbReference type="PIRSR" id="PIRSR001365-2"/>
    </source>
</evidence>
<accession>A0A1M6H505</accession>
<evidence type="ECO:0000313" key="17">
    <source>
        <dbReference type="Proteomes" id="UP000184052"/>
    </source>
</evidence>
<gene>
    <name evidence="12" type="primary">dapA</name>
    <name evidence="16" type="ORF">SAMN02745751_01921</name>
</gene>
<name>A0A1M6H505_9FIRM</name>
<feature type="binding site" evidence="12 15">
    <location>
        <position position="204"/>
    </location>
    <ligand>
        <name>pyruvate</name>
        <dbReference type="ChEBI" id="CHEBI:15361"/>
    </ligand>
</feature>
<keyword evidence="6 12" id="KW-0028">Amino-acid biosynthesis</keyword>
<dbReference type="Proteomes" id="UP000184052">
    <property type="component" value="Unassembled WGS sequence"/>
</dbReference>
<dbReference type="UniPathway" id="UPA00034">
    <property type="reaction ID" value="UER00017"/>
</dbReference>
<dbReference type="SUPFAM" id="SSF51569">
    <property type="entry name" value="Aldolase"/>
    <property type="match status" value="1"/>
</dbReference>
<dbReference type="InterPro" id="IPR013785">
    <property type="entry name" value="Aldolase_TIM"/>
</dbReference>
<organism evidence="16 17">
    <name type="scientific">Dethiosulfatibacter aminovorans DSM 17477</name>
    <dbReference type="NCBI Taxonomy" id="1121476"/>
    <lineage>
        <taxon>Bacteria</taxon>
        <taxon>Bacillati</taxon>
        <taxon>Bacillota</taxon>
        <taxon>Tissierellia</taxon>
        <taxon>Dethiosulfatibacter</taxon>
    </lineage>
</organism>
<comment type="catalytic activity">
    <reaction evidence="11 12">
        <text>L-aspartate 4-semialdehyde + pyruvate = (2S,4S)-4-hydroxy-2,3,4,5-tetrahydrodipicolinate + H2O + H(+)</text>
        <dbReference type="Rhea" id="RHEA:34171"/>
        <dbReference type="ChEBI" id="CHEBI:15361"/>
        <dbReference type="ChEBI" id="CHEBI:15377"/>
        <dbReference type="ChEBI" id="CHEBI:15378"/>
        <dbReference type="ChEBI" id="CHEBI:67139"/>
        <dbReference type="ChEBI" id="CHEBI:537519"/>
        <dbReference type="EC" id="4.3.3.7"/>
    </reaction>
</comment>
<evidence type="ECO:0000256" key="9">
    <source>
        <dbReference type="ARBA" id="ARBA00023239"/>
    </source>
</evidence>
<protein>
    <recommendedName>
        <fullName evidence="4 12">4-hydroxy-tetrahydrodipicolinate synthase</fullName>
        <shortName evidence="12">HTPA synthase</shortName>
        <ecNumber evidence="4 12">4.3.3.7</ecNumber>
    </recommendedName>
</protein>
<dbReference type="PANTHER" id="PTHR12128">
    <property type="entry name" value="DIHYDRODIPICOLINATE SYNTHASE"/>
    <property type="match status" value="1"/>
</dbReference>
<keyword evidence="8 12" id="KW-0457">Lysine biosynthesis</keyword>
<dbReference type="GO" id="GO:0019877">
    <property type="term" value="P:diaminopimelate biosynthetic process"/>
    <property type="evidence" value="ECO:0007669"/>
    <property type="project" value="UniProtKB-UniRule"/>
</dbReference>